<dbReference type="PROSITE" id="PS00198">
    <property type="entry name" value="4FE4S_FER_1"/>
    <property type="match status" value="1"/>
</dbReference>
<dbReference type="KEGG" id="psyt:DSAG12_03453"/>
<dbReference type="AlphaFoldDB" id="A0A5B9DFV8"/>
<dbReference type="GO" id="GO:0051539">
    <property type="term" value="F:4 iron, 4 sulfur cluster binding"/>
    <property type="evidence" value="ECO:0007669"/>
    <property type="project" value="UniProtKB-KW"/>
</dbReference>
<dbReference type="InterPro" id="IPR017900">
    <property type="entry name" value="4Fe4S_Fe_S_CS"/>
</dbReference>
<dbReference type="PANTHER" id="PTHR43255:SF1">
    <property type="entry name" value="IRON-SULFUR-BINDING OXIDOREDUCTASE FADF-RELATED"/>
    <property type="match status" value="1"/>
</dbReference>
<organism evidence="7 8">
    <name type="scientific">Promethearchaeum syntrophicum</name>
    <dbReference type="NCBI Taxonomy" id="2594042"/>
    <lineage>
        <taxon>Archaea</taxon>
        <taxon>Promethearchaeati</taxon>
        <taxon>Promethearchaeota</taxon>
        <taxon>Promethearchaeia</taxon>
        <taxon>Promethearchaeales</taxon>
        <taxon>Promethearchaeaceae</taxon>
        <taxon>Promethearchaeum</taxon>
    </lineage>
</organism>
<dbReference type="Pfam" id="PF02754">
    <property type="entry name" value="CCG"/>
    <property type="match status" value="1"/>
</dbReference>
<dbReference type="InterPro" id="IPR004017">
    <property type="entry name" value="Cys_rich_dom"/>
</dbReference>
<evidence type="ECO:0000256" key="4">
    <source>
        <dbReference type="ARBA" id="ARBA00023004"/>
    </source>
</evidence>
<evidence type="ECO:0000259" key="6">
    <source>
        <dbReference type="PROSITE" id="PS51379"/>
    </source>
</evidence>
<feature type="domain" description="4Fe-4S ferredoxin-type" evidence="6">
    <location>
        <begin position="7"/>
        <end position="36"/>
    </location>
</feature>
<gene>
    <name evidence="7" type="ORF">DSAG12_03453</name>
</gene>
<evidence type="ECO:0000256" key="3">
    <source>
        <dbReference type="ARBA" id="ARBA00023002"/>
    </source>
</evidence>
<dbReference type="GO" id="GO:0051912">
    <property type="term" value="F:CoB--CoM heterodisulfide reductase activity"/>
    <property type="evidence" value="ECO:0007669"/>
    <property type="project" value="UniProtKB-EC"/>
</dbReference>
<dbReference type="InterPro" id="IPR017896">
    <property type="entry name" value="4Fe4S_Fe-S-bd"/>
</dbReference>
<reference evidence="7 8" key="1">
    <citation type="journal article" date="2020" name="Nature">
        <title>Isolation of an archaeon at the prokaryote-eukaryote interface.</title>
        <authorList>
            <person name="Imachi H."/>
            <person name="Nobu M.K."/>
            <person name="Nakahara N."/>
            <person name="Morono Y."/>
            <person name="Ogawara M."/>
            <person name="Takaki Y."/>
            <person name="Takano Y."/>
            <person name="Uematsu K."/>
            <person name="Ikuta T."/>
            <person name="Ito M."/>
            <person name="Matsui Y."/>
            <person name="Miyazaki M."/>
            <person name="Murata K."/>
            <person name="Saito Y."/>
            <person name="Sakai S."/>
            <person name="Song C."/>
            <person name="Tasumi E."/>
            <person name="Yamanaka Y."/>
            <person name="Yamaguchi T."/>
            <person name="Kamagata Y."/>
            <person name="Tamaki H."/>
            <person name="Takai K."/>
        </authorList>
    </citation>
    <scope>NUCLEOTIDE SEQUENCE [LARGE SCALE GENOMIC DNA]</scope>
    <source>
        <strain evidence="7 8">MK-D1</strain>
    </source>
</reference>
<dbReference type="RefSeq" id="WP_147664505.1">
    <property type="nucleotide sequence ID" value="NZ_CP042905.2"/>
</dbReference>
<dbReference type="EMBL" id="CP042905">
    <property type="protein sequence ID" value="QEE17616.1"/>
    <property type="molecule type" value="Genomic_DNA"/>
</dbReference>
<keyword evidence="8" id="KW-1185">Reference proteome</keyword>
<keyword evidence="2" id="KW-0479">Metal-binding</keyword>
<evidence type="ECO:0000313" key="7">
    <source>
        <dbReference type="EMBL" id="QEE17616.1"/>
    </source>
</evidence>
<reference evidence="7 8" key="2">
    <citation type="journal article" date="2024" name="Int. J. Syst. Evol. Microbiol.">
        <title>Promethearchaeum syntrophicum gen. nov., sp. nov., an anaerobic, obligately syntrophic archaeon, the first isolate of the lineage 'Asgard' archaea, and proposal of the new archaeal phylum Promethearchaeota phyl. nov. and kingdom Promethearchaeati regn. nov.</title>
        <authorList>
            <person name="Imachi H."/>
            <person name="Nobu M.K."/>
            <person name="Kato S."/>
            <person name="Takaki Y."/>
            <person name="Miyazaki M."/>
            <person name="Miyata M."/>
            <person name="Ogawara M."/>
            <person name="Saito Y."/>
            <person name="Sakai S."/>
            <person name="Tahara Y.O."/>
            <person name="Takano Y."/>
            <person name="Tasumi E."/>
            <person name="Uematsu K."/>
            <person name="Yoshimura T."/>
            <person name="Itoh T."/>
            <person name="Ohkuma M."/>
            <person name="Takai K."/>
        </authorList>
    </citation>
    <scope>NUCLEOTIDE SEQUENCE [LARGE SCALE GENOMIC DNA]</scope>
    <source>
        <strain evidence="7 8">MK-D1</strain>
    </source>
</reference>
<evidence type="ECO:0000256" key="5">
    <source>
        <dbReference type="ARBA" id="ARBA00023014"/>
    </source>
</evidence>
<dbReference type="GO" id="GO:0005886">
    <property type="term" value="C:plasma membrane"/>
    <property type="evidence" value="ECO:0007669"/>
    <property type="project" value="TreeGrafter"/>
</dbReference>
<keyword evidence="5" id="KW-0411">Iron-sulfur</keyword>
<evidence type="ECO:0000256" key="1">
    <source>
        <dbReference type="ARBA" id="ARBA00022485"/>
    </source>
</evidence>
<keyword evidence="3" id="KW-0560">Oxidoreductase</keyword>
<keyword evidence="4" id="KW-0408">Iron</keyword>
<evidence type="ECO:0000313" key="8">
    <source>
        <dbReference type="Proteomes" id="UP000321408"/>
    </source>
</evidence>
<dbReference type="Pfam" id="PF13237">
    <property type="entry name" value="Fer4_10"/>
    <property type="match status" value="1"/>
</dbReference>
<dbReference type="GeneID" id="41331424"/>
<keyword evidence="1" id="KW-0004">4Fe-4S</keyword>
<dbReference type="OrthoDB" id="42878at2157"/>
<dbReference type="Proteomes" id="UP000321408">
    <property type="component" value="Chromosome"/>
</dbReference>
<name>A0A5B9DFV8_9ARCH</name>
<dbReference type="SUPFAM" id="SSF46548">
    <property type="entry name" value="alpha-helical ferredoxin"/>
    <property type="match status" value="1"/>
</dbReference>
<evidence type="ECO:0000256" key="2">
    <source>
        <dbReference type="ARBA" id="ARBA00022723"/>
    </source>
</evidence>
<protein>
    <submittedName>
        <fullName evidence="7">(Fe-S)-binding protein</fullName>
    </submittedName>
</protein>
<dbReference type="GO" id="GO:0046872">
    <property type="term" value="F:metal ion binding"/>
    <property type="evidence" value="ECO:0007669"/>
    <property type="project" value="UniProtKB-KW"/>
</dbReference>
<sequence>MSLKERNKQVFNVDKCTLCGDCFSLCPELHLPKEVAIDEIKALIAGENTKYVLQHCTTCFSCNLICQNDCKPYQLILENWNSKYIKQGAPPIYRFVCPSMKSNIWQMLYVLMSKEEIGWIEKWMNQPNKESIFLVGNYTHILPFILGDSNLLNYFTSVDLLDHWECGAYLYQGGYLDVVKRIGEKCKDDFTKWGTKKIVTFLDALHYVLTTTHPQEMGTEFTQNIIPFNQWFLNMLEKGDINFSNQLNLKITIHDNCYSKAGGSMYWDPPRKILRLTGCKILEMEHIRGDSLCCGFGAGASWTKNIHIVFDILKVAQVKLKEAEATGADVLVTYCGGCLYLLWAAREIFKSKLKIFHSFELIRMATGESIDISQKIHKERAWDIISIITYHLFISLFHKPFYIEEISMDPKSLGSRKFILLRMMRWVLGLKINQAIFRKLFIFLLPKLSTPRKWEKK</sequence>
<dbReference type="InterPro" id="IPR051460">
    <property type="entry name" value="HdrC_iron-sulfur_subunit"/>
</dbReference>
<dbReference type="PANTHER" id="PTHR43255">
    <property type="entry name" value="IRON-SULFUR-BINDING OXIDOREDUCTASE FADF-RELATED-RELATED"/>
    <property type="match status" value="1"/>
</dbReference>
<proteinExistence type="predicted"/>
<accession>A0A5B9DFV8</accession>
<dbReference type="PROSITE" id="PS51379">
    <property type="entry name" value="4FE4S_FER_2"/>
    <property type="match status" value="1"/>
</dbReference>